<dbReference type="CDD" id="cd00641">
    <property type="entry name" value="GTP_cyclohydro2"/>
    <property type="match status" value="1"/>
</dbReference>
<evidence type="ECO:0000256" key="5">
    <source>
        <dbReference type="ARBA" id="ARBA00022741"/>
    </source>
</evidence>
<proteinExistence type="inferred from homology"/>
<dbReference type="SUPFAM" id="SSF142695">
    <property type="entry name" value="RibA-like"/>
    <property type="match status" value="2"/>
</dbReference>
<feature type="compositionally biased region" description="Low complexity" evidence="9">
    <location>
        <begin position="85"/>
        <end position="94"/>
    </location>
</feature>
<evidence type="ECO:0000313" key="12">
    <source>
        <dbReference type="Proteomes" id="UP001294444"/>
    </source>
</evidence>
<feature type="compositionally biased region" description="Polar residues" evidence="9">
    <location>
        <begin position="109"/>
        <end position="119"/>
    </location>
</feature>
<evidence type="ECO:0000259" key="10">
    <source>
        <dbReference type="Pfam" id="PF00925"/>
    </source>
</evidence>
<comment type="similarity">
    <text evidence="2">Belongs to the GTP cyclohydrolase II family.</text>
</comment>
<keyword evidence="12" id="KW-1185">Reference proteome</keyword>
<dbReference type="InterPro" id="IPR032677">
    <property type="entry name" value="GTP_cyclohydro_II"/>
</dbReference>
<dbReference type="EMBL" id="OAPG01000020">
    <property type="protein sequence ID" value="SNX87586.1"/>
    <property type="molecule type" value="Genomic_DNA"/>
</dbReference>
<feature type="region of interest" description="Disordered" evidence="9">
    <location>
        <begin position="478"/>
        <end position="499"/>
    </location>
</feature>
<feature type="compositionally biased region" description="Basic residues" evidence="9">
    <location>
        <begin position="75"/>
        <end position="84"/>
    </location>
</feature>
<feature type="compositionally biased region" description="Basic residues" evidence="9">
    <location>
        <begin position="606"/>
        <end position="617"/>
    </location>
</feature>
<protein>
    <recommendedName>
        <fullName evidence="3">GTP cyclohydrolase II</fullName>
        <ecNumber evidence="3">3.5.4.25</ecNumber>
    </recommendedName>
</protein>
<dbReference type="Proteomes" id="UP001294444">
    <property type="component" value="Unassembled WGS sequence"/>
</dbReference>
<evidence type="ECO:0000256" key="4">
    <source>
        <dbReference type="ARBA" id="ARBA00022619"/>
    </source>
</evidence>
<comment type="catalytic activity">
    <reaction evidence="8">
        <text>GTP + 4 H2O = 2,5-diamino-6-hydroxy-4-(5-phosphoribosylamino)-pyrimidine + formate + 2 phosphate + 3 H(+)</text>
        <dbReference type="Rhea" id="RHEA:23704"/>
        <dbReference type="ChEBI" id="CHEBI:15377"/>
        <dbReference type="ChEBI" id="CHEBI:15378"/>
        <dbReference type="ChEBI" id="CHEBI:15740"/>
        <dbReference type="ChEBI" id="CHEBI:37565"/>
        <dbReference type="ChEBI" id="CHEBI:43474"/>
        <dbReference type="ChEBI" id="CHEBI:58614"/>
        <dbReference type="EC" id="3.5.4.25"/>
    </reaction>
</comment>
<keyword evidence="4" id="KW-0686">Riboflavin biosynthesis</keyword>
<dbReference type="EC" id="3.5.4.25" evidence="3"/>
<comment type="pathway">
    <text evidence="1">Cofactor biosynthesis; riboflavin biosynthesis.</text>
</comment>
<name>A0AAJ5C842_9BASI</name>
<feature type="region of interest" description="Disordered" evidence="9">
    <location>
        <begin position="776"/>
        <end position="823"/>
    </location>
</feature>
<evidence type="ECO:0000256" key="9">
    <source>
        <dbReference type="SAM" id="MobiDB-lite"/>
    </source>
</evidence>
<feature type="compositionally biased region" description="Gly residues" evidence="9">
    <location>
        <begin position="629"/>
        <end position="638"/>
    </location>
</feature>
<keyword evidence="5" id="KW-0547">Nucleotide-binding</keyword>
<evidence type="ECO:0000256" key="2">
    <source>
        <dbReference type="ARBA" id="ARBA00008131"/>
    </source>
</evidence>
<evidence type="ECO:0000256" key="6">
    <source>
        <dbReference type="ARBA" id="ARBA00022801"/>
    </source>
</evidence>
<dbReference type="PANTHER" id="PTHR21327">
    <property type="entry name" value="GTP CYCLOHYDROLASE II-RELATED"/>
    <property type="match status" value="1"/>
</dbReference>
<dbReference type="GO" id="GO:0005525">
    <property type="term" value="F:GTP binding"/>
    <property type="evidence" value="ECO:0007669"/>
    <property type="project" value="UniProtKB-KW"/>
</dbReference>
<feature type="compositionally biased region" description="Basic and acidic residues" evidence="9">
    <location>
        <begin position="787"/>
        <end position="799"/>
    </location>
</feature>
<keyword evidence="7" id="KW-0342">GTP-binding</keyword>
<feature type="domain" description="GTP cyclohydrolase II" evidence="10">
    <location>
        <begin position="431"/>
        <end position="589"/>
    </location>
</feature>
<feature type="region of interest" description="Disordered" evidence="9">
    <location>
        <begin position="25"/>
        <end position="48"/>
    </location>
</feature>
<evidence type="ECO:0000256" key="1">
    <source>
        <dbReference type="ARBA" id="ARBA00005104"/>
    </source>
</evidence>
<dbReference type="Pfam" id="PF00925">
    <property type="entry name" value="GTP_cyclohydro2"/>
    <property type="match status" value="1"/>
</dbReference>
<feature type="region of interest" description="Disordered" evidence="9">
    <location>
        <begin position="678"/>
        <end position="737"/>
    </location>
</feature>
<feature type="region of interest" description="Disordered" evidence="9">
    <location>
        <begin position="174"/>
        <end position="204"/>
    </location>
</feature>
<reference evidence="11" key="1">
    <citation type="submission" date="2023-10" db="EMBL/GenBank/DDBJ databases">
        <authorList>
            <person name="Guldener U."/>
        </authorList>
    </citation>
    <scope>NUCLEOTIDE SEQUENCE</scope>
    <source>
        <strain evidence="11">Mp4</strain>
    </source>
</reference>
<sequence>MMTAAKPSHSSVTQGDLELLDALTSMPSSFPHNSNTYPNTSSATRSRPLSTLNALRRPPIDPMVLAASLSSGPHVTRHHFHHSFGSHAHTTSSHQMPASQRRAVAASPPITNSSANTANPAHPTSPRPNAASGSYANCDFDTFEESPGSNLASCSNLKIQPVPQVTDEERAFYASRQAPRSVRLHKQKQLDAQRAQPKPFISQESAKHQAVAQAVRVRASDESAAQPSLLKQPGNQAAQTVLVPSSAPSDHIVKPLDESKPAAAAAAAVVAAAPTSIPLTPAAETLAFMPAQVSTPLGKPSISSIVRPPPVRVRCYARTRVPTPHGEIFCHLYKNNHDAKEHLALVIDPYQNDEASIQLGEDGRPVKESDGFYQQMALRSRSLDEVWGPEETQMERIVRGAYVGRLGPSFQVASKPLPRHSHQHANNNDKGEHDDALAPLVRIHSECFTGETIGSQRCDCGEQLDEAIRLISEAYDSSASKSSSSHHHHHHQSSSNSARNMGRGVIVYLRQEGRGIGLLDKLMAYNLQDMGHDTVSANILLGHLPDARKYDIASAILRDLGVEQCRLLTNNPEKMEALEAEGVRVTERVGMVPRVWKFGKRLRRNNHGKLKKGRNGKGKQDARSSVVVVGGGGGGGVASKGASSLRSGLPVKKSVSATSSLLRQVSFAGSMDQSVISQANTDTDSDHDPITAGLRHQGEDVLNSQDRFETDSEAEQVQQKGEDENGVDSSDESDDSYIDHVLRRSGTTMIGASITKGPELEKYLRTKVERMGHLLALPSSLSLNEDGEGRVGEKSRDQGDVDEGPVSQPNSDNDEDMLPKQGV</sequence>
<feature type="region of interest" description="Disordered" evidence="9">
    <location>
        <begin position="74"/>
        <end position="133"/>
    </location>
</feature>
<dbReference type="InterPro" id="IPR000926">
    <property type="entry name" value="RibA"/>
</dbReference>
<dbReference type="GO" id="GO:0009231">
    <property type="term" value="P:riboflavin biosynthetic process"/>
    <property type="evidence" value="ECO:0007669"/>
    <property type="project" value="UniProtKB-KW"/>
</dbReference>
<dbReference type="PANTHER" id="PTHR21327:SF29">
    <property type="entry name" value="GTP CYCLOHYDROLASE-2"/>
    <property type="match status" value="1"/>
</dbReference>
<dbReference type="AlphaFoldDB" id="A0AAJ5C842"/>
<dbReference type="InterPro" id="IPR036144">
    <property type="entry name" value="RibA-like_sf"/>
</dbReference>
<dbReference type="Gene3D" id="3.40.50.10990">
    <property type="entry name" value="GTP cyclohydrolase II"/>
    <property type="match status" value="1"/>
</dbReference>
<comment type="caution">
    <text evidence="11">The sequence shown here is derived from an EMBL/GenBank/DDBJ whole genome shotgun (WGS) entry which is preliminary data.</text>
</comment>
<organism evidence="11 12">
    <name type="scientific">Melanopsichium pennsylvanicum</name>
    <dbReference type="NCBI Taxonomy" id="63383"/>
    <lineage>
        <taxon>Eukaryota</taxon>
        <taxon>Fungi</taxon>
        <taxon>Dikarya</taxon>
        <taxon>Basidiomycota</taxon>
        <taxon>Ustilaginomycotina</taxon>
        <taxon>Ustilaginomycetes</taxon>
        <taxon>Ustilaginales</taxon>
        <taxon>Ustilaginaceae</taxon>
        <taxon>Melanopsichium</taxon>
    </lineage>
</organism>
<feature type="compositionally biased region" description="Acidic residues" evidence="9">
    <location>
        <begin position="724"/>
        <end position="736"/>
    </location>
</feature>
<gene>
    <name evidence="11" type="ORF">MEPE_06296</name>
</gene>
<keyword evidence="6" id="KW-0378">Hydrolase</keyword>
<evidence type="ECO:0000256" key="3">
    <source>
        <dbReference type="ARBA" id="ARBA00012762"/>
    </source>
</evidence>
<evidence type="ECO:0000256" key="7">
    <source>
        <dbReference type="ARBA" id="ARBA00023134"/>
    </source>
</evidence>
<feature type="region of interest" description="Disordered" evidence="9">
    <location>
        <begin position="606"/>
        <end position="650"/>
    </location>
</feature>
<accession>A0AAJ5C842</accession>
<feature type="region of interest" description="Disordered" evidence="9">
    <location>
        <begin position="412"/>
        <end position="433"/>
    </location>
</feature>
<evidence type="ECO:0000313" key="11">
    <source>
        <dbReference type="EMBL" id="SNX87586.1"/>
    </source>
</evidence>
<dbReference type="GO" id="GO:0003935">
    <property type="term" value="F:GTP cyclohydrolase II activity"/>
    <property type="evidence" value="ECO:0007669"/>
    <property type="project" value="UniProtKB-EC"/>
</dbReference>
<evidence type="ECO:0000256" key="8">
    <source>
        <dbReference type="ARBA" id="ARBA00049295"/>
    </source>
</evidence>